<gene>
    <name evidence="2" type="ORF">AB0I48_11640</name>
</gene>
<feature type="signal peptide" evidence="1">
    <location>
        <begin position="1"/>
        <end position="24"/>
    </location>
</feature>
<proteinExistence type="predicted"/>
<evidence type="ECO:0008006" key="4">
    <source>
        <dbReference type="Google" id="ProtNLM"/>
    </source>
</evidence>
<keyword evidence="3" id="KW-1185">Reference proteome</keyword>
<reference evidence="2 3" key="1">
    <citation type="submission" date="2024-06" db="EMBL/GenBank/DDBJ databases">
        <title>The Natural Products Discovery Center: Release of the First 8490 Sequenced Strains for Exploring Actinobacteria Biosynthetic Diversity.</title>
        <authorList>
            <person name="Kalkreuter E."/>
            <person name="Kautsar S.A."/>
            <person name="Yang D."/>
            <person name="Bader C.D."/>
            <person name="Teijaro C.N."/>
            <person name="Fluegel L."/>
            <person name="Davis C.M."/>
            <person name="Simpson J.R."/>
            <person name="Lauterbach L."/>
            <person name="Steele A.D."/>
            <person name="Gui C."/>
            <person name="Meng S."/>
            <person name="Li G."/>
            <person name="Viehrig K."/>
            <person name="Ye F."/>
            <person name="Su P."/>
            <person name="Kiefer A.F."/>
            <person name="Nichols A."/>
            <person name="Cepeda A.J."/>
            <person name="Yan W."/>
            <person name="Fan B."/>
            <person name="Jiang Y."/>
            <person name="Adhikari A."/>
            <person name="Zheng C.-J."/>
            <person name="Schuster L."/>
            <person name="Cowan T.M."/>
            <person name="Smanski M.J."/>
            <person name="Chevrette M.G."/>
            <person name="De Carvalho L.P.S."/>
            <person name="Shen B."/>
        </authorList>
    </citation>
    <scope>NUCLEOTIDE SEQUENCE [LARGE SCALE GENOMIC DNA]</scope>
    <source>
        <strain evidence="2 3">NPDC050403</strain>
    </source>
</reference>
<sequence length="175" mass="18238">MKIKSLLLLAACLVAAACGTDDHAADTPTDTATAASSGKDCPYRAASGFCFSPPAGTTATESDNQVVFARGGEPKAAQDLVVRTEMFPTSTEFVSSRREFARSGTGAPDIVVLEDIDIAGGKGFYVATQSSSNVLVSAMVADGDRFHQCTVNVYTTDKDALANEIQACKSLKSAR</sequence>
<protein>
    <recommendedName>
        <fullName evidence="4">Lipoprotein</fullName>
    </recommendedName>
</protein>
<dbReference type="PROSITE" id="PS51257">
    <property type="entry name" value="PROKAR_LIPOPROTEIN"/>
    <property type="match status" value="1"/>
</dbReference>
<organism evidence="2 3">
    <name type="scientific">Nocardia aurea</name>
    <dbReference type="NCBI Taxonomy" id="2144174"/>
    <lineage>
        <taxon>Bacteria</taxon>
        <taxon>Bacillati</taxon>
        <taxon>Actinomycetota</taxon>
        <taxon>Actinomycetes</taxon>
        <taxon>Mycobacteriales</taxon>
        <taxon>Nocardiaceae</taxon>
        <taxon>Nocardia</taxon>
    </lineage>
</organism>
<dbReference type="RefSeq" id="WP_357782645.1">
    <property type="nucleotide sequence ID" value="NZ_JBFAKC010000004.1"/>
</dbReference>
<evidence type="ECO:0000313" key="2">
    <source>
        <dbReference type="EMBL" id="MEV0708210.1"/>
    </source>
</evidence>
<comment type="caution">
    <text evidence="2">The sequence shown here is derived from an EMBL/GenBank/DDBJ whole genome shotgun (WGS) entry which is preliminary data.</text>
</comment>
<feature type="chain" id="PRO_5046436378" description="Lipoprotein" evidence="1">
    <location>
        <begin position="25"/>
        <end position="175"/>
    </location>
</feature>
<evidence type="ECO:0000256" key="1">
    <source>
        <dbReference type="SAM" id="SignalP"/>
    </source>
</evidence>
<keyword evidence="1" id="KW-0732">Signal</keyword>
<evidence type="ECO:0000313" key="3">
    <source>
        <dbReference type="Proteomes" id="UP001551695"/>
    </source>
</evidence>
<dbReference type="Proteomes" id="UP001551695">
    <property type="component" value="Unassembled WGS sequence"/>
</dbReference>
<dbReference type="EMBL" id="JBFAKC010000004">
    <property type="protein sequence ID" value="MEV0708210.1"/>
    <property type="molecule type" value="Genomic_DNA"/>
</dbReference>
<name>A0ABV3FS32_9NOCA</name>
<accession>A0ABV3FS32</accession>